<evidence type="ECO:0000256" key="2">
    <source>
        <dbReference type="SAM" id="Phobius"/>
    </source>
</evidence>
<dbReference type="EMBL" id="CP068985">
    <property type="protein sequence ID" value="QYC42507.1"/>
    <property type="molecule type" value="Genomic_DNA"/>
</dbReference>
<dbReference type="RefSeq" id="WP_020540139.1">
    <property type="nucleotide sequence ID" value="NZ_CP068985.1"/>
</dbReference>
<feature type="compositionally biased region" description="Basic and acidic residues" evidence="1">
    <location>
        <begin position="171"/>
        <end position="182"/>
    </location>
</feature>
<feature type="region of interest" description="Disordered" evidence="1">
    <location>
        <begin position="161"/>
        <end position="185"/>
    </location>
</feature>
<protein>
    <submittedName>
        <fullName evidence="3">Uncharacterized protein</fullName>
    </submittedName>
</protein>
<proteinExistence type="predicted"/>
<keyword evidence="2" id="KW-0812">Transmembrane</keyword>
<organism evidence="3 4">
    <name type="scientific">Nonomuraea coxensis DSM 45129</name>
    <dbReference type="NCBI Taxonomy" id="1122611"/>
    <lineage>
        <taxon>Bacteria</taxon>
        <taxon>Bacillati</taxon>
        <taxon>Actinomycetota</taxon>
        <taxon>Actinomycetes</taxon>
        <taxon>Streptosporangiales</taxon>
        <taxon>Streptosporangiaceae</taxon>
        <taxon>Nonomuraea</taxon>
    </lineage>
</organism>
<name>A0ABX8U774_9ACTN</name>
<keyword evidence="2" id="KW-0472">Membrane</keyword>
<keyword evidence="4" id="KW-1185">Reference proteome</keyword>
<sequence length="262" mass="27783">MRHTEATRHTESDLRALLGARAHDSAGREPAASLGAIVRRGHRLRRGRRVRRALTAGGALAAAVTLAFTLPISRPEAPPVSTAASGPADTARMGRAPEPPATFPVVLSTERFELPLIHAERFSTVGVPRTVTFTPASHYTGYKVVCADPRAWVVTVAATKSGEPSGTTGRCGKEGGGGHHDGLSAPSGWLKRPQSVEVWVFPADAPIRKVMEPIVGCDRTGCDEKGQAWALANPEVRDRLAAEVGEQPGAWAVGVYDAPREK</sequence>
<keyword evidence="2" id="KW-1133">Transmembrane helix</keyword>
<evidence type="ECO:0000313" key="4">
    <source>
        <dbReference type="Proteomes" id="UP000824681"/>
    </source>
</evidence>
<evidence type="ECO:0000256" key="1">
    <source>
        <dbReference type="SAM" id="MobiDB-lite"/>
    </source>
</evidence>
<accession>A0ABX8U774</accession>
<feature type="transmembrane region" description="Helical" evidence="2">
    <location>
        <begin position="53"/>
        <end position="72"/>
    </location>
</feature>
<evidence type="ECO:0000313" key="3">
    <source>
        <dbReference type="EMBL" id="QYC42507.1"/>
    </source>
</evidence>
<gene>
    <name evidence="3" type="ORF">Nocox_24520</name>
</gene>
<reference evidence="3 4" key="1">
    <citation type="journal article" date="2021" name="ACS Chem. Biol.">
        <title>Genomic-Led Discovery of a Novel Glycopeptide Antibiotic by Nonomuraea coxensis DSM 45129.</title>
        <authorList>
            <person name="Yushchuk O."/>
            <person name="Vior N.M."/>
            <person name="Andreo-Vidal A."/>
            <person name="Berini F."/>
            <person name="Ruckert C."/>
            <person name="Busche T."/>
            <person name="Binda E."/>
            <person name="Kalinowski J."/>
            <person name="Truman A.W."/>
            <person name="Marinelli F."/>
        </authorList>
    </citation>
    <scope>NUCLEOTIDE SEQUENCE [LARGE SCALE GENOMIC DNA]</scope>
    <source>
        <strain evidence="3 4">DSM 45129</strain>
    </source>
</reference>
<feature type="region of interest" description="Disordered" evidence="1">
    <location>
        <begin position="75"/>
        <end position="96"/>
    </location>
</feature>
<dbReference type="Proteomes" id="UP000824681">
    <property type="component" value="Chromosome"/>
</dbReference>